<dbReference type="SUPFAM" id="SSF53098">
    <property type="entry name" value="Ribonuclease H-like"/>
    <property type="match status" value="1"/>
</dbReference>
<dbReference type="InterPro" id="IPR001598">
    <property type="entry name" value="Transposase_IS30_CS"/>
</dbReference>
<evidence type="ECO:0000259" key="7">
    <source>
        <dbReference type="PROSITE" id="PS50994"/>
    </source>
</evidence>
<keyword evidence="5" id="KW-0233">DNA recombination</keyword>
<comment type="similarity">
    <text evidence="2">Belongs to the transposase IS30 family.</text>
</comment>
<name>A0A3Q9FKR5_9BACT</name>
<dbReference type="KEGG" id="fll:EI427_09025"/>
<dbReference type="GO" id="GO:0003677">
    <property type="term" value="F:DNA binding"/>
    <property type="evidence" value="ECO:0007669"/>
    <property type="project" value="UniProtKB-KW"/>
</dbReference>
<dbReference type="PROSITE" id="PS01043">
    <property type="entry name" value="TRANSPOSASE_IS30"/>
    <property type="match status" value="1"/>
</dbReference>
<dbReference type="PROSITE" id="PS50994">
    <property type="entry name" value="INTEGRASE"/>
    <property type="match status" value="1"/>
</dbReference>
<evidence type="ECO:0000256" key="4">
    <source>
        <dbReference type="ARBA" id="ARBA00023125"/>
    </source>
</evidence>
<evidence type="ECO:0000256" key="3">
    <source>
        <dbReference type="ARBA" id="ARBA00022578"/>
    </source>
</evidence>
<dbReference type="InterPro" id="IPR051917">
    <property type="entry name" value="Transposase-Integrase"/>
</dbReference>
<evidence type="ECO:0000313" key="9">
    <source>
        <dbReference type="Proteomes" id="UP000267268"/>
    </source>
</evidence>
<dbReference type="Proteomes" id="UP000267268">
    <property type="component" value="Chromosome 1"/>
</dbReference>
<keyword evidence="9" id="KW-1185">Reference proteome</keyword>
<feature type="domain" description="Integrase catalytic" evidence="7">
    <location>
        <begin position="152"/>
        <end position="314"/>
    </location>
</feature>
<dbReference type="Pfam" id="PF13936">
    <property type="entry name" value="HTH_38"/>
    <property type="match status" value="1"/>
</dbReference>
<feature type="region of interest" description="Disordered" evidence="6">
    <location>
        <begin position="121"/>
        <end position="145"/>
    </location>
</feature>
<dbReference type="Gene3D" id="3.30.420.10">
    <property type="entry name" value="Ribonuclease H-like superfamily/Ribonuclease H"/>
    <property type="match status" value="1"/>
</dbReference>
<evidence type="ECO:0000256" key="6">
    <source>
        <dbReference type="SAM" id="MobiDB-lite"/>
    </source>
</evidence>
<comment type="function">
    <text evidence="1">Required for the transposition of the insertion element.</text>
</comment>
<protein>
    <submittedName>
        <fullName evidence="8">IS30 family transposase</fullName>
    </submittedName>
</protein>
<evidence type="ECO:0000256" key="5">
    <source>
        <dbReference type="ARBA" id="ARBA00023172"/>
    </source>
</evidence>
<sequence>MDLTLSQRYKIETYLEEGYSNSLISDKINVHKSTVGRELKRCDHLDRYDAVYAHKRYLKKKCKQTGFHSSTIEYKDEILSALEVNQYSPEQIVNRKRLEGGSFPCVETVYQIIYSQMSQNPSLKEHLRHHKKKRRPRASKETRGKLTNRKNIRTRPIEADNRSEIGHWEADVVIGTKARSAVLVTLVDRKSGYLLVGKANSKSENDVGATLLSMYERTPIPWYTITFDNGKEFACHQKIEELCNTVAYFADPYSSWQRGTNENTNGLLRQYFPKGQSMEDVLLKYISKIENKLNNRPRKRYGFYSPIELINNIDINAA</sequence>
<dbReference type="EMBL" id="CP034562">
    <property type="protein sequence ID" value="AZQ62378.1"/>
    <property type="molecule type" value="Genomic_DNA"/>
</dbReference>
<evidence type="ECO:0000256" key="2">
    <source>
        <dbReference type="ARBA" id="ARBA00006363"/>
    </source>
</evidence>
<dbReference type="NCBIfam" id="NF033563">
    <property type="entry name" value="transpos_IS30"/>
    <property type="match status" value="1"/>
</dbReference>
<dbReference type="InterPro" id="IPR053392">
    <property type="entry name" value="Transposase_IS30-like"/>
</dbReference>
<reference evidence="8 9" key="1">
    <citation type="submission" date="2018-12" db="EMBL/GenBank/DDBJ databases">
        <title>Flammeovirga pectinis sp. nov., isolated from the gut of the Korean scallop, Patinopecten yessoensis.</title>
        <authorList>
            <person name="Bae J.-W."/>
            <person name="Jeong Y.-S."/>
            <person name="Kang W."/>
        </authorList>
    </citation>
    <scope>NUCLEOTIDE SEQUENCE [LARGE SCALE GENOMIC DNA]</scope>
    <source>
        <strain evidence="8 9">L12M1</strain>
    </source>
</reference>
<dbReference type="PANTHER" id="PTHR10948:SF23">
    <property type="entry name" value="TRANSPOSASE INSI FOR INSERTION SEQUENCE ELEMENT IS30A-RELATED"/>
    <property type="match status" value="1"/>
</dbReference>
<dbReference type="InterPro" id="IPR025246">
    <property type="entry name" value="IS30-like_HTH"/>
</dbReference>
<dbReference type="RefSeq" id="WP_126613822.1">
    <property type="nucleotide sequence ID" value="NZ_CP034562.1"/>
</dbReference>
<dbReference type="AlphaFoldDB" id="A0A3Q9FKR5"/>
<evidence type="ECO:0000256" key="1">
    <source>
        <dbReference type="ARBA" id="ARBA00002190"/>
    </source>
</evidence>
<accession>A0A3Q9FKR5</accession>
<organism evidence="8 9">
    <name type="scientific">Flammeovirga pectinis</name>
    <dbReference type="NCBI Taxonomy" id="2494373"/>
    <lineage>
        <taxon>Bacteria</taxon>
        <taxon>Pseudomonadati</taxon>
        <taxon>Bacteroidota</taxon>
        <taxon>Cytophagia</taxon>
        <taxon>Cytophagales</taxon>
        <taxon>Flammeovirgaceae</taxon>
        <taxon>Flammeovirga</taxon>
    </lineage>
</organism>
<gene>
    <name evidence="8" type="ORF">EI427_09025</name>
</gene>
<proteinExistence type="inferred from homology"/>
<feature type="compositionally biased region" description="Basic residues" evidence="6">
    <location>
        <begin position="126"/>
        <end position="137"/>
    </location>
</feature>
<dbReference type="InterPro" id="IPR036397">
    <property type="entry name" value="RNaseH_sf"/>
</dbReference>
<dbReference type="GO" id="GO:0004803">
    <property type="term" value="F:transposase activity"/>
    <property type="evidence" value="ECO:0007669"/>
    <property type="project" value="InterPro"/>
</dbReference>
<evidence type="ECO:0000313" key="8">
    <source>
        <dbReference type="EMBL" id="AZQ62378.1"/>
    </source>
</evidence>
<dbReference type="PANTHER" id="PTHR10948">
    <property type="entry name" value="TRANSPOSASE"/>
    <property type="match status" value="1"/>
</dbReference>
<dbReference type="InterPro" id="IPR012337">
    <property type="entry name" value="RNaseH-like_sf"/>
</dbReference>
<dbReference type="GO" id="GO:0006313">
    <property type="term" value="P:DNA transposition"/>
    <property type="evidence" value="ECO:0007669"/>
    <property type="project" value="InterPro"/>
</dbReference>
<dbReference type="GO" id="GO:0015074">
    <property type="term" value="P:DNA integration"/>
    <property type="evidence" value="ECO:0007669"/>
    <property type="project" value="InterPro"/>
</dbReference>
<dbReference type="InterPro" id="IPR001584">
    <property type="entry name" value="Integrase_cat-core"/>
</dbReference>
<keyword evidence="3" id="KW-0815">Transposition</keyword>
<dbReference type="GO" id="GO:0005829">
    <property type="term" value="C:cytosol"/>
    <property type="evidence" value="ECO:0007669"/>
    <property type="project" value="TreeGrafter"/>
</dbReference>
<dbReference type="OrthoDB" id="9803231at2"/>
<keyword evidence="4" id="KW-0238">DNA-binding</keyword>